<evidence type="ECO:0000313" key="1">
    <source>
        <dbReference type="EMBL" id="MVN78582.1"/>
    </source>
</evidence>
<gene>
    <name evidence="1" type="ORF">GO988_19800</name>
</gene>
<evidence type="ECO:0008006" key="3">
    <source>
        <dbReference type="Google" id="ProtNLM"/>
    </source>
</evidence>
<organism evidence="1 2">
    <name type="scientific">Hymenobacter ginkgonis</name>
    <dbReference type="NCBI Taxonomy" id="2682976"/>
    <lineage>
        <taxon>Bacteria</taxon>
        <taxon>Pseudomonadati</taxon>
        <taxon>Bacteroidota</taxon>
        <taxon>Cytophagia</taxon>
        <taxon>Cytophagales</taxon>
        <taxon>Hymenobacteraceae</taxon>
        <taxon>Hymenobacter</taxon>
    </lineage>
</organism>
<proteinExistence type="predicted"/>
<protein>
    <recommendedName>
        <fullName evidence="3">DUF3806 domain-containing protein</fullName>
    </recommendedName>
</protein>
<dbReference type="RefSeq" id="WP_157568822.1">
    <property type="nucleotide sequence ID" value="NZ_WQKZ01000005.1"/>
</dbReference>
<reference evidence="1 2" key="1">
    <citation type="submission" date="2019-12" db="EMBL/GenBank/DDBJ databases">
        <title>Hymenobacter sp. HMF4947 Genome sequencing and assembly.</title>
        <authorList>
            <person name="Kang H."/>
            <person name="Cha I."/>
            <person name="Kim H."/>
            <person name="Joh K."/>
        </authorList>
    </citation>
    <scope>NUCLEOTIDE SEQUENCE [LARGE SCALE GENOMIC DNA]</scope>
    <source>
        <strain evidence="1 2">HMF4947</strain>
    </source>
</reference>
<name>A0A7K1TJN5_9BACT</name>
<dbReference type="Proteomes" id="UP000441336">
    <property type="component" value="Unassembled WGS sequence"/>
</dbReference>
<keyword evidence="2" id="KW-1185">Reference proteome</keyword>
<comment type="caution">
    <text evidence="1">The sequence shown here is derived from an EMBL/GenBank/DDBJ whole genome shotgun (WGS) entry which is preliminary data.</text>
</comment>
<dbReference type="AlphaFoldDB" id="A0A7K1TJN5"/>
<dbReference type="EMBL" id="WQKZ01000005">
    <property type="protein sequence ID" value="MVN78582.1"/>
    <property type="molecule type" value="Genomic_DNA"/>
</dbReference>
<evidence type="ECO:0000313" key="2">
    <source>
        <dbReference type="Proteomes" id="UP000441336"/>
    </source>
</evidence>
<sequence length="133" mass="14232">MPENSPETAALQEAAEQVRQQLSLPAYNAAAVEELARFIEAQRASLPPAEREGFVTALGCFLGECLVRAYRAEWAAGRDGSTGIGLAGRLFFNPFYLVNQQLNKGLEASVAGFFGSVPGRLVAAGSGRKQWIS</sequence>
<accession>A0A7K1TJN5</accession>